<dbReference type="Pfam" id="PF00067">
    <property type="entry name" value="p450"/>
    <property type="match status" value="1"/>
</dbReference>
<dbReference type="InterPro" id="IPR050121">
    <property type="entry name" value="Cytochrome_P450_monoxygenase"/>
</dbReference>
<evidence type="ECO:0000256" key="6">
    <source>
        <dbReference type="ARBA" id="ARBA00022692"/>
    </source>
</evidence>
<keyword evidence="7 13" id="KW-0479">Metal-binding</keyword>
<dbReference type="PANTHER" id="PTHR24305:SF166">
    <property type="entry name" value="CYTOCHROME P450 12A4, MITOCHONDRIAL-RELATED"/>
    <property type="match status" value="1"/>
</dbReference>
<dbReference type="Proteomes" id="UP001218218">
    <property type="component" value="Unassembled WGS sequence"/>
</dbReference>
<evidence type="ECO:0000313" key="16">
    <source>
        <dbReference type="Proteomes" id="UP001218218"/>
    </source>
</evidence>
<dbReference type="PANTHER" id="PTHR24305">
    <property type="entry name" value="CYTOCHROME P450"/>
    <property type="match status" value="1"/>
</dbReference>
<gene>
    <name evidence="15" type="ORF">DFH08DRAFT_679501</name>
</gene>
<evidence type="ECO:0000256" key="8">
    <source>
        <dbReference type="ARBA" id="ARBA00022989"/>
    </source>
</evidence>
<keyword evidence="9 14" id="KW-0560">Oxidoreductase</keyword>
<keyword evidence="16" id="KW-1185">Reference proteome</keyword>
<comment type="cofactor">
    <cofactor evidence="1 13">
        <name>heme</name>
        <dbReference type="ChEBI" id="CHEBI:30413"/>
    </cofactor>
</comment>
<evidence type="ECO:0000256" key="4">
    <source>
        <dbReference type="ARBA" id="ARBA00010617"/>
    </source>
</evidence>
<dbReference type="InterPro" id="IPR002403">
    <property type="entry name" value="Cyt_P450_E_grp-IV"/>
</dbReference>
<dbReference type="SUPFAM" id="SSF48264">
    <property type="entry name" value="Cytochrome P450"/>
    <property type="match status" value="1"/>
</dbReference>
<dbReference type="GO" id="GO:0016020">
    <property type="term" value="C:membrane"/>
    <property type="evidence" value="ECO:0007669"/>
    <property type="project" value="UniProtKB-SubCell"/>
</dbReference>
<comment type="subcellular location">
    <subcellularLocation>
        <location evidence="2">Membrane</location>
    </subcellularLocation>
</comment>
<dbReference type="PROSITE" id="PS00086">
    <property type="entry name" value="CYTOCHROME_P450"/>
    <property type="match status" value="1"/>
</dbReference>
<evidence type="ECO:0000256" key="5">
    <source>
        <dbReference type="ARBA" id="ARBA00022617"/>
    </source>
</evidence>
<keyword evidence="6" id="KW-0812">Transmembrane</keyword>
<organism evidence="15 16">
    <name type="scientific">Mycena albidolilacea</name>
    <dbReference type="NCBI Taxonomy" id="1033008"/>
    <lineage>
        <taxon>Eukaryota</taxon>
        <taxon>Fungi</taxon>
        <taxon>Dikarya</taxon>
        <taxon>Basidiomycota</taxon>
        <taxon>Agaricomycotina</taxon>
        <taxon>Agaricomycetes</taxon>
        <taxon>Agaricomycetidae</taxon>
        <taxon>Agaricales</taxon>
        <taxon>Marasmiineae</taxon>
        <taxon>Mycenaceae</taxon>
        <taxon>Mycena</taxon>
    </lineage>
</organism>
<evidence type="ECO:0000256" key="9">
    <source>
        <dbReference type="ARBA" id="ARBA00023002"/>
    </source>
</evidence>
<dbReference type="PRINTS" id="PR00465">
    <property type="entry name" value="EP450IV"/>
</dbReference>
<dbReference type="EMBL" id="JARIHO010000002">
    <property type="protein sequence ID" value="KAJ7366134.1"/>
    <property type="molecule type" value="Genomic_DNA"/>
</dbReference>
<dbReference type="GO" id="GO:0016705">
    <property type="term" value="F:oxidoreductase activity, acting on paired donors, with incorporation or reduction of molecular oxygen"/>
    <property type="evidence" value="ECO:0007669"/>
    <property type="project" value="InterPro"/>
</dbReference>
<name>A0AAD7AQU7_9AGAR</name>
<dbReference type="GO" id="GO:0020037">
    <property type="term" value="F:heme binding"/>
    <property type="evidence" value="ECO:0007669"/>
    <property type="project" value="InterPro"/>
</dbReference>
<keyword evidence="8" id="KW-1133">Transmembrane helix</keyword>
<dbReference type="InterPro" id="IPR036396">
    <property type="entry name" value="Cyt_P450_sf"/>
</dbReference>
<dbReference type="InterPro" id="IPR001128">
    <property type="entry name" value="Cyt_P450"/>
</dbReference>
<evidence type="ECO:0000256" key="11">
    <source>
        <dbReference type="ARBA" id="ARBA00023033"/>
    </source>
</evidence>
<feature type="non-terminal residue" evidence="15">
    <location>
        <position position="521"/>
    </location>
</feature>
<evidence type="ECO:0000313" key="15">
    <source>
        <dbReference type="EMBL" id="KAJ7366134.1"/>
    </source>
</evidence>
<reference evidence="15" key="1">
    <citation type="submission" date="2023-03" db="EMBL/GenBank/DDBJ databases">
        <title>Massive genome expansion in bonnet fungi (Mycena s.s.) driven by repeated elements and novel gene families across ecological guilds.</title>
        <authorList>
            <consortium name="Lawrence Berkeley National Laboratory"/>
            <person name="Harder C.B."/>
            <person name="Miyauchi S."/>
            <person name="Viragh M."/>
            <person name="Kuo A."/>
            <person name="Thoen E."/>
            <person name="Andreopoulos B."/>
            <person name="Lu D."/>
            <person name="Skrede I."/>
            <person name="Drula E."/>
            <person name="Henrissat B."/>
            <person name="Morin E."/>
            <person name="Kohler A."/>
            <person name="Barry K."/>
            <person name="LaButti K."/>
            <person name="Morin E."/>
            <person name="Salamov A."/>
            <person name="Lipzen A."/>
            <person name="Mereny Z."/>
            <person name="Hegedus B."/>
            <person name="Baldrian P."/>
            <person name="Stursova M."/>
            <person name="Weitz H."/>
            <person name="Taylor A."/>
            <person name="Grigoriev I.V."/>
            <person name="Nagy L.G."/>
            <person name="Martin F."/>
            <person name="Kauserud H."/>
        </authorList>
    </citation>
    <scope>NUCLEOTIDE SEQUENCE</scope>
    <source>
        <strain evidence="15">CBHHK002</strain>
    </source>
</reference>
<evidence type="ECO:0000256" key="13">
    <source>
        <dbReference type="PIRSR" id="PIRSR602403-1"/>
    </source>
</evidence>
<accession>A0AAD7AQU7</accession>
<sequence>ILWRIVRFSFKKSALDNVPGPSPQSIWTGNFMALFDPKGWAFHSHIAHTYGGVVRIDGPMRLKILYVFDPLALHHIIVKDQPIYARNGTDLLVSKFMFGEGLLSVGSGAQHRKQRKMLNPVFNNVHLRRLAPVFYAVAHKVWCSAFFSISNAECMSASCRTDEQKLIGQGGLGYPFDNLADDPGQSAHPYSGAISGIHPLIMQLSLAFRFILPWAGKIWSARFQRAVVDWVPWKAVHDFRDIVDIMDYTTRQIFDAKKSALSSGEAKSDGGKDIMGILSTYVASPPHHSASFLFNQIRTLIFAASETTTTTLARILYLLARNPDWQDRLRAALAEAQPKDGADIPYDQLMQLPVLDAVCRETLRLHPPSPFNAVLPLATPLCGRDDTAIHAIHVPRGTDLMLSIQSANCATSIWGPGAAEWKPARWLEPLPESVIGAPGTGVYQHLFTFGGGPRACIGFKFSQSKLSTKFCAFVVLAVVLSAFRVSLPQKEIVWNLGFIVQPSVEGSGDTQLPLILTQLKR</sequence>
<keyword evidence="12" id="KW-0472">Membrane</keyword>
<feature type="binding site" description="axial binding residue" evidence="13">
    <location>
        <position position="456"/>
    </location>
    <ligand>
        <name>heme</name>
        <dbReference type="ChEBI" id="CHEBI:30413"/>
    </ligand>
    <ligandPart>
        <name>Fe</name>
        <dbReference type="ChEBI" id="CHEBI:18248"/>
    </ligandPart>
</feature>
<evidence type="ECO:0000256" key="3">
    <source>
        <dbReference type="ARBA" id="ARBA00004721"/>
    </source>
</evidence>
<keyword evidence="10 13" id="KW-0408">Iron</keyword>
<evidence type="ECO:0000256" key="10">
    <source>
        <dbReference type="ARBA" id="ARBA00023004"/>
    </source>
</evidence>
<protein>
    <submittedName>
        <fullName evidence="15">Cytochrome P450</fullName>
    </submittedName>
</protein>
<evidence type="ECO:0000256" key="14">
    <source>
        <dbReference type="RuleBase" id="RU000461"/>
    </source>
</evidence>
<dbReference type="InterPro" id="IPR017972">
    <property type="entry name" value="Cyt_P450_CS"/>
</dbReference>
<comment type="caution">
    <text evidence="15">The sequence shown here is derived from an EMBL/GenBank/DDBJ whole genome shotgun (WGS) entry which is preliminary data.</text>
</comment>
<comment type="pathway">
    <text evidence="3">Secondary metabolite biosynthesis; terpenoid biosynthesis.</text>
</comment>
<dbReference type="Gene3D" id="1.10.630.10">
    <property type="entry name" value="Cytochrome P450"/>
    <property type="match status" value="1"/>
</dbReference>
<comment type="similarity">
    <text evidence="4 14">Belongs to the cytochrome P450 family.</text>
</comment>
<dbReference type="AlphaFoldDB" id="A0AAD7AQU7"/>
<evidence type="ECO:0000256" key="7">
    <source>
        <dbReference type="ARBA" id="ARBA00022723"/>
    </source>
</evidence>
<keyword evidence="5 13" id="KW-0349">Heme</keyword>
<evidence type="ECO:0000256" key="12">
    <source>
        <dbReference type="ARBA" id="ARBA00023136"/>
    </source>
</evidence>
<proteinExistence type="inferred from homology"/>
<dbReference type="PRINTS" id="PR00385">
    <property type="entry name" value="P450"/>
</dbReference>
<evidence type="ECO:0000256" key="1">
    <source>
        <dbReference type="ARBA" id="ARBA00001971"/>
    </source>
</evidence>
<dbReference type="GO" id="GO:0005506">
    <property type="term" value="F:iron ion binding"/>
    <property type="evidence" value="ECO:0007669"/>
    <property type="project" value="InterPro"/>
</dbReference>
<dbReference type="GO" id="GO:0004497">
    <property type="term" value="F:monooxygenase activity"/>
    <property type="evidence" value="ECO:0007669"/>
    <property type="project" value="UniProtKB-KW"/>
</dbReference>
<evidence type="ECO:0000256" key="2">
    <source>
        <dbReference type="ARBA" id="ARBA00004370"/>
    </source>
</evidence>
<keyword evidence="11 14" id="KW-0503">Monooxygenase</keyword>